<dbReference type="SUPFAM" id="SSF46689">
    <property type="entry name" value="Homeodomain-like"/>
    <property type="match status" value="1"/>
</dbReference>
<dbReference type="RefSeq" id="WP_137636741.1">
    <property type="nucleotide sequence ID" value="NZ_BJDN01000003.1"/>
</dbReference>
<accession>A0ABW3EG39</accession>
<dbReference type="InterPro" id="IPR054422">
    <property type="entry name" value="TetR-like_HI_0893_C"/>
</dbReference>
<dbReference type="PROSITE" id="PS50977">
    <property type="entry name" value="HTH_TETR_2"/>
    <property type="match status" value="1"/>
</dbReference>
<organism evidence="4 5">
    <name type="scientific">Loigolactobacillus binensis</name>
    <dbReference type="NCBI Taxonomy" id="2559922"/>
    <lineage>
        <taxon>Bacteria</taxon>
        <taxon>Bacillati</taxon>
        <taxon>Bacillota</taxon>
        <taxon>Bacilli</taxon>
        <taxon>Lactobacillales</taxon>
        <taxon>Lactobacillaceae</taxon>
        <taxon>Loigolactobacillus</taxon>
    </lineage>
</organism>
<gene>
    <name evidence="4" type="ORF">ACFQZ7_11905</name>
</gene>
<dbReference type="Pfam" id="PF00440">
    <property type="entry name" value="TetR_N"/>
    <property type="match status" value="1"/>
</dbReference>
<keyword evidence="5" id="KW-1185">Reference proteome</keyword>
<dbReference type="InterPro" id="IPR009057">
    <property type="entry name" value="Homeodomain-like_sf"/>
</dbReference>
<comment type="caution">
    <text evidence="4">The sequence shown here is derived from an EMBL/GenBank/DDBJ whole genome shotgun (WGS) entry which is preliminary data.</text>
</comment>
<feature type="domain" description="HTH tetR-type" evidence="3">
    <location>
        <begin position="6"/>
        <end position="66"/>
    </location>
</feature>
<feature type="DNA-binding region" description="H-T-H motif" evidence="2">
    <location>
        <begin position="29"/>
        <end position="48"/>
    </location>
</feature>
<sequence>MRKKNPQNLIAIKNAVYDITINDGYQNLSMSKIAKQANVPQATIYLNYESKEKMLTSIYVETRDMLASHTKVVAKPPNVEKEIKRLFTNYCQALWDNPKQALFMNIINNTPELIETNVYQALTNRNHDIIDLIKYGQQIGQIENLTLDVIVAFTFNALNSLLEVTYTRNLNLTREQIEKATNLCWKVIKADQ</sequence>
<dbReference type="PANTHER" id="PTHR43479:SF11">
    <property type="entry name" value="ACREF_ENVCD OPERON REPRESSOR-RELATED"/>
    <property type="match status" value="1"/>
</dbReference>
<dbReference type="EMBL" id="JBHTIO010000055">
    <property type="protein sequence ID" value="MFD0898419.1"/>
    <property type="molecule type" value="Genomic_DNA"/>
</dbReference>
<proteinExistence type="predicted"/>
<evidence type="ECO:0000259" key="3">
    <source>
        <dbReference type="PROSITE" id="PS50977"/>
    </source>
</evidence>
<reference evidence="5" key="1">
    <citation type="journal article" date="2019" name="Int. J. Syst. Evol. Microbiol.">
        <title>The Global Catalogue of Microorganisms (GCM) 10K type strain sequencing project: providing services to taxonomists for standard genome sequencing and annotation.</title>
        <authorList>
            <consortium name="The Broad Institute Genomics Platform"/>
            <consortium name="The Broad Institute Genome Sequencing Center for Infectious Disease"/>
            <person name="Wu L."/>
            <person name="Ma J."/>
        </authorList>
    </citation>
    <scope>NUCLEOTIDE SEQUENCE [LARGE SCALE GENOMIC DNA]</scope>
    <source>
        <strain evidence="5">CCM 8925</strain>
    </source>
</reference>
<dbReference type="Gene3D" id="1.10.357.10">
    <property type="entry name" value="Tetracycline Repressor, domain 2"/>
    <property type="match status" value="1"/>
</dbReference>
<dbReference type="InterPro" id="IPR050624">
    <property type="entry name" value="HTH-type_Tx_Regulator"/>
</dbReference>
<evidence type="ECO:0000313" key="5">
    <source>
        <dbReference type="Proteomes" id="UP001597104"/>
    </source>
</evidence>
<dbReference type="InterPro" id="IPR001647">
    <property type="entry name" value="HTH_TetR"/>
</dbReference>
<evidence type="ECO:0000256" key="2">
    <source>
        <dbReference type="PROSITE-ProRule" id="PRU00335"/>
    </source>
</evidence>
<protein>
    <submittedName>
        <fullName evidence="4">TetR/AcrR family transcriptional regulator</fullName>
    </submittedName>
</protein>
<evidence type="ECO:0000313" key="4">
    <source>
        <dbReference type="EMBL" id="MFD0898419.1"/>
    </source>
</evidence>
<dbReference type="PANTHER" id="PTHR43479">
    <property type="entry name" value="ACREF/ENVCD OPERON REPRESSOR-RELATED"/>
    <property type="match status" value="1"/>
</dbReference>
<dbReference type="Pfam" id="PF22604">
    <property type="entry name" value="TetR_HI_0893_C"/>
    <property type="match status" value="1"/>
</dbReference>
<evidence type="ECO:0000256" key="1">
    <source>
        <dbReference type="ARBA" id="ARBA00023125"/>
    </source>
</evidence>
<dbReference type="Proteomes" id="UP001597104">
    <property type="component" value="Unassembled WGS sequence"/>
</dbReference>
<keyword evidence="1 2" id="KW-0238">DNA-binding</keyword>
<name>A0ABW3EG39_9LACO</name>